<dbReference type="Gene3D" id="3.40.50.11820">
    <property type="match status" value="1"/>
</dbReference>
<dbReference type="Pfam" id="PF04464">
    <property type="entry name" value="Glyphos_transf"/>
    <property type="match status" value="1"/>
</dbReference>
<proteinExistence type="inferred from homology"/>
<dbReference type="Proteomes" id="UP000640930">
    <property type="component" value="Unassembled WGS sequence"/>
</dbReference>
<dbReference type="InterPro" id="IPR029044">
    <property type="entry name" value="Nucleotide-diphossugar_trans"/>
</dbReference>
<keyword evidence="5" id="KW-0777">Teichoic acid biosynthesis</keyword>
<sequence>MNYDLSVIIPTYNVERYILKTLSSISTQTFKGNIEIIVIDDCSTDGTVEIVKDFIKQNPQLEINFIQQEKNMRQGTARNLGVSVAKGKYVFFLDGDDFLDPTSFEKLFKKAEEFGCDFVICDWTYYYEEKGLVYVNNDEFMFKDLLIGKETELLYNAETYFTVNKLYNKEFLLKNNIKFGEGYIYEDFEFYIEVAQYANKVGVVQNPLYRVRVNEYSTTKTNTNSTLHVDSLLIAVENTLKKFNPRSEMAYYNVYKYLIKKTLTYLDRRAPKKYRKSTLRKVLELLNDKKKDYEVPKNVVPLYHFLFRRKYIQNTKVNLILFVWFLYKKGKLNAILNIAKKIKWKVFNSKIGKKVINKRRQSKINSFYQQPMKNKSILFLGFDYRYAGNSKYFFDYLKERKDLNIYFVTTDENVPKKYRITPRSMNFYEKLATSNIVIAESWVPLAFNKREGSTWIQLWHGTPFKKLFFDSHEFYISNFNKNHKRNKQRDISKWDYLLADSTSGAEKLELAFDFDRDSIMNYGYPRVQWLKDNVNNTELKNSIRKTLNIPENKKVLLYVPTWRDYNYKSKNLDLSYLLKVEDLEQKLGDEYVIIYKEHSMGSKSYKHNKNIIIPDDELETQSLILISDVIISDYSSIIFDGLAIDIPFYLYITDFEKYADARGVYEDMHEKLSDFYVNNEDELSFKLQNIEKQYPFGRYEEIKGIYSMNKNEKNAYILLENKINEILEK</sequence>
<evidence type="ECO:0000256" key="2">
    <source>
        <dbReference type="ARBA" id="ARBA00010488"/>
    </source>
</evidence>
<organism evidence="8 9">
    <name type="scientific">Ureibacillus galli</name>
    <dbReference type="NCBI Taxonomy" id="2762222"/>
    <lineage>
        <taxon>Bacteria</taxon>
        <taxon>Bacillati</taxon>
        <taxon>Bacillota</taxon>
        <taxon>Bacilli</taxon>
        <taxon>Bacillales</taxon>
        <taxon>Caryophanaceae</taxon>
        <taxon>Ureibacillus</taxon>
    </lineage>
</organism>
<evidence type="ECO:0000256" key="5">
    <source>
        <dbReference type="ARBA" id="ARBA00022944"/>
    </source>
</evidence>
<dbReference type="EMBL" id="JACSQA010000001">
    <property type="protein sequence ID" value="MBD8025367.1"/>
    <property type="molecule type" value="Genomic_DNA"/>
</dbReference>
<dbReference type="SUPFAM" id="SSF53448">
    <property type="entry name" value="Nucleotide-diphospho-sugar transferases"/>
    <property type="match status" value="1"/>
</dbReference>
<comment type="similarity">
    <text evidence="2">Belongs to the CDP-glycerol glycerophosphotransferase family.</text>
</comment>
<dbReference type="Pfam" id="PF00535">
    <property type="entry name" value="Glycos_transf_2"/>
    <property type="match status" value="1"/>
</dbReference>
<evidence type="ECO:0000256" key="1">
    <source>
        <dbReference type="ARBA" id="ARBA00004202"/>
    </source>
</evidence>
<comment type="caution">
    <text evidence="8">The sequence shown here is derived from an EMBL/GenBank/DDBJ whole genome shotgun (WGS) entry which is preliminary data.</text>
</comment>
<keyword evidence="9" id="KW-1185">Reference proteome</keyword>
<evidence type="ECO:0000256" key="4">
    <source>
        <dbReference type="ARBA" id="ARBA00022679"/>
    </source>
</evidence>
<keyword evidence="4" id="KW-0808">Transferase</keyword>
<evidence type="ECO:0000256" key="6">
    <source>
        <dbReference type="ARBA" id="ARBA00023136"/>
    </source>
</evidence>
<feature type="domain" description="Glycosyltransferase 2-like" evidence="7">
    <location>
        <begin position="6"/>
        <end position="170"/>
    </location>
</feature>
<dbReference type="Gene3D" id="3.90.550.10">
    <property type="entry name" value="Spore Coat Polysaccharide Biosynthesis Protein SpsA, Chain A"/>
    <property type="match status" value="1"/>
</dbReference>
<comment type="subcellular location">
    <subcellularLocation>
        <location evidence="1">Cell membrane</location>
        <topology evidence="1">Peripheral membrane protein</topology>
    </subcellularLocation>
</comment>
<dbReference type="InterPro" id="IPR051612">
    <property type="entry name" value="Teichoic_Acid_Biosynth"/>
</dbReference>
<keyword evidence="3" id="KW-1003">Cell membrane</keyword>
<evidence type="ECO:0000313" key="8">
    <source>
        <dbReference type="EMBL" id="MBD8025367.1"/>
    </source>
</evidence>
<evidence type="ECO:0000313" key="9">
    <source>
        <dbReference type="Proteomes" id="UP000640930"/>
    </source>
</evidence>
<evidence type="ECO:0000259" key="7">
    <source>
        <dbReference type="Pfam" id="PF00535"/>
    </source>
</evidence>
<dbReference type="PANTHER" id="PTHR37316">
    <property type="entry name" value="TEICHOIC ACID GLYCEROL-PHOSPHATE PRIMASE"/>
    <property type="match status" value="1"/>
</dbReference>
<name>A0ABR8X7S7_9BACL</name>
<dbReference type="InterPro" id="IPR007554">
    <property type="entry name" value="Glycerophosphate_synth"/>
</dbReference>
<dbReference type="RefSeq" id="WP_191705912.1">
    <property type="nucleotide sequence ID" value="NZ_JACSQA010000001.1"/>
</dbReference>
<dbReference type="InterPro" id="IPR043148">
    <property type="entry name" value="TagF_C"/>
</dbReference>
<gene>
    <name evidence="8" type="ORF">H9636_01735</name>
</gene>
<dbReference type="Gene3D" id="3.40.50.12580">
    <property type="match status" value="1"/>
</dbReference>
<reference evidence="8 9" key="1">
    <citation type="submission" date="2020-08" db="EMBL/GenBank/DDBJ databases">
        <title>A Genomic Blueprint of the Chicken Gut Microbiome.</title>
        <authorList>
            <person name="Gilroy R."/>
            <person name="Ravi A."/>
            <person name="Getino M."/>
            <person name="Pursley I."/>
            <person name="Horton D.L."/>
            <person name="Alikhan N.-F."/>
            <person name="Baker D."/>
            <person name="Gharbi K."/>
            <person name="Hall N."/>
            <person name="Watson M."/>
            <person name="Adriaenssens E.M."/>
            <person name="Foster-Nyarko E."/>
            <person name="Jarju S."/>
            <person name="Secka A."/>
            <person name="Antonio M."/>
            <person name="Oren A."/>
            <person name="Chaudhuri R."/>
            <person name="La Ragione R.M."/>
            <person name="Hildebrand F."/>
            <person name="Pallen M.J."/>
        </authorList>
    </citation>
    <scope>NUCLEOTIDE SEQUENCE [LARGE SCALE GENOMIC DNA]</scope>
    <source>
        <strain evidence="8 9">Re31</strain>
    </source>
</reference>
<keyword evidence="6" id="KW-0472">Membrane</keyword>
<protein>
    <submittedName>
        <fullName evidence="8">CDP-glycerol glycerophosphotransferase family protein</fullName>
    </submittedName>
</protein>
<accession>A0ABR8X7S7</accession>
<evidence type="ECO:0000256" key="3">
    <source>
        <dbReference type="ARBA" id="ARBA00022475"/>
    </source>
</evidence>
<dbReference type="SUPFAM" id="SSF53756">
    <property type="entry name" value="UDP-Glycosyltransferase/glycogen phosphorylase"/>
    <property type="match status" value="1"/>
</dbReference>
<dbReference type="PANTHER" id="PTHR37316:SF3">
    <property type="entry name" value="TEICHOIC ACID GLYCEROL-PHOSPHATE TRANSFERASE"/>
    <property type="match status" value="1"/>
</dbReference>
<dbReference type="CDD" id="cd00761">
    <property type="entry name" value="Glyco_tranf_GTA_type"/>
    <property type="match status" value="1"/>
</dbReference>
<dbReference type="InterPro" id="IPR001173">
    <property type="entry name" value="Glyco_trans_2-like"/>
</dbReference>
<dbReference type="InterPro" id="IPR043149">
    <property type="entry name" value="TagF_N"/>
</dbReference>